<gene>
    <name evidence="1" type="ORF">SAMN02745172_03510</name>
</gene>
<reference evidence="1 2" key="1">
    <citation type="submission" date="2016-12" db="EMBL/GenBank/DDBJ databases">
        <authorList>
            <person name="Song W.-J."/>
            <person name="Kurnit D.M."/>
        </authorList>
    </citation>
    <scope>NUCLEOTIDE SEQUENCE [LARGE SCALE GENOMIC DNA]</scope>
    <source>
        <strain evidence="1 2">DSM 19599</strain>
    </source>
</reference>
<sequence length="59" mass="6779">MPIQRRMRSAGRNNPDEPRAFRAGLVCVRPYPIQARRSEGSGRSLKLLNREPFVVDRTV</sequence>
<name>A0A1M7ZPI8_9HYPH</name>
<protein>
    <submittedName>
        <fullName evidence="1">Uncharacterized protein</fullName>
    </submittedName>
</protein>
<dbReference type="STRING" id="1123029.SAMN02745172_03510"/>
<accession>A0A1M7ZPI8</accession>
<proteinExistence type="predicted"/>
<evidence type="ECO:0000313" key="2">
    <source>
        <dbReference type="Proteomes" id="UP000186406"/>
    </source>
</evidence>
<dbReference type="AlphaFoldDB" id="A0A1M7ZPI8"/>
<dbReference type="EMBL" id="FRXO01000008">
    <property type="protein sequence ID" value="SHO66850.1"/>
    <property type="molecule type" value="Genomic_DNA"/>
</dbReference>
<dbReference type="Proteomes" id="UP000186406">
    <property type="component" value="Unassembled WGS sequence"/>
</dbReference>
<evidence type="ECO:0000313" key="1">
    <source>
        <dbReference type="EMBL" id="SHO66850.1"/>
    </source>
</evidence>
<organism evidence="1 2">
    <name type="scientific">Pseudoxanthobacter soli DSM 19599</name>
    <dbReference type="NCBI Taxonomy" id="1123029"/>
    <lineage>
        <taxon>Bacteria</taxon>
        <taxon>Pseudomonadati</taxon>
        <taxon>Pseudomonadota</taxon>
        <taxon>Alphaproteobacteria</taxon>
        <taxon>Hyphomicrobiales</taxon>
        <taxon>Segnochrobactraceae</taxon>
        <taxon>Pseudoxanthobacter</taxon>
    </lineage>
</organism>
<keyword evidence="2" id="KW-1185">Reference proteome</keyword>